<accession>A0A2M4B393</accession>
<dbReference type="PROSITE" id="PS51257">
    <property type="entry name" value="PROKAR_LIPOPROTEIN"/>
    <property type="match status" value="1"/>
</dbReference>
<dbReference type="EMBL" id="GGFK01014121">
    <property type="protein sequence ID" value="MBW47442.1"/>
    <property type="molecule type" value="Transcribed_RNA"/>
</dbReference>
<evidence type="ECO:0000313" key="1">
    <source>
        <dbReference type="EMBL" id="MBW47442.1"/>
    </source>
</evidence>
<reference evidence="1" key="1">
    <citation type="submission" date="2018-01" db="EMBL/GenBank/DDBJ databases">
        <title>An insight into the sialome of Amazonian anophelines.</title>
        <authorList>
            <person name="Ribeiro J.M."/>
            <person name="Scarpassa V."/>
            <person name="Calvo E."/>
        </authorList>
    </citation>
    <scope>NUCLEOTIDE SEQUENCE</scope>
    <source>
        <tissue evidence="1">Salivary glands</tissue>
    </source>
</reference>
<sequence length="100" mass="10396">MRRAPSRRMTSPFSSGLSTIACTSCAYSEGSPSRCGNGMVLARNARTFSGSACSMGVLNSPGAIVTIRMPCVLRSRAIGRVIPTTAAFDAEYAACPICPS</sequence>
<proteinExistence type="predicted"/>
<name>A0A2M4B393_9DIPT</name>
<organism evidence="1">
    <name type="scientific">Anopheles triannulatus</name>
    <dbReference type="NCBI Taxonomy" id="58253"/>
    <lineage>
        <taxon>Eukaryota</taxon>
        <taxon>Metazoa</taxon>
        <taxon>Ecdysozoa</taxon>
        <taxon>Arthropoda</taxon>
        <taxon>Hexapoda</taxon>
        <taxon>Insecta</taxon>
        <taxon>Pterygota</taxon>
        <taxon>Neoptera</taxon>
        <taxon>Endopterygota</taxon>
        <taxon>Diptera</taxon>
        <taxon>Nematocera</taxon>
        <taxon>Culicoidea</taxon>
        <taxon>Culicidae</taxon>
        <taxon>Anophelinae</taxon>
        <taxon>Anopheles</taxon>
    </lineage>
</organism>
<dbReference type="AlphaFoldDB" id="A0A2M4B393"/>
<protein>
    <submittedName>
        <fullName evidence="1">Putative secreted protein</fullName>
    </submittedName>
</protein>